<feature type="transmembrane region" description="Helical" evidence="5">
    <location>
        <begin position="140"/>
        <end position="164"/>
    </location>
</feature>
<dbReference type="InterPro" id="IPR038978">
    <property type="entry name" value="MJ0935"/>
</dbReference>
<feature type="transmembrane region" description="Helical" evidence="5">
    <location>
        <begin position="20"/>
        <end position="52"/>
    </location>
</feature>
<feature type="transmembrane region" description="Helical" evidence="5">
    <location>
        <begin position="176"/>
        <end position="194"/>
    </location>
</feature>
<evidence type="ECO:0000256" key="4">
    <source>
        <dbReference type="ARBA" id="ARBA00023136"/>
    </source>
</evidence>
<comment type="subcellular location">
    <subcellularLocation>
        <location evidence="1">Membrane</location>
        <topology evidence="1">Multi-pass membrane protein</topology>
    </subcellularLocation>
</comment>
<dbReference type="SMART" id="SM01415">
    <property type="entry name" value="DUF106"/>
    <property type="match status" value="1"/>
</dbReference>
<organism evidence="6 7">
    <name type="scientific">Methanofervidicoccus abyssi</name>
    <dbReference type="NCBI Taxonomy" id="2082189"/>
    <lineage>
        <taxon>Archaea</taxon>
        <taxon>Methanobacteriati</taxon>
        <taxon>Methanobacteriota</taxon>
        <taxon>Methanomada group</taxon>
        <taxon>Methanococci</taxon>
        <taxon>Methanococcales</taxon>
        <taxon>Methanofervidicoccus</taxon>
    </lineage>
</organism>
<feature type="transmembrane region" description="Helical" evidence="5">
    <location>
        <begin position="101"/>
        <end position="120"/>
    </location>
</feature>
<gene>
    <name evidence="6" type="ORF">MHHB_P0029</name>
</gene>
<keyword evidence="4 5" id="KW-0472">Membrane</keyword>
<evidence type="ECO:0000256" key="2">
    <source>
        <dbReference type="ARBA" id="ARBA00022692"/>
    </source>
</evidence>
<evidence type="ECO:0000256" key="3">
    <source>
        <dbReference type="ARBA" id="ARBA00022989"/>
    </source>
</evidence>
<dbReference type="Proteomes" id="UP000290527">
    <property type="component" value="Unassembled WGS sequence"/>
</dbReference>
<keyword evidence="2 5" id="KW-0812">Transmembrane</keyword>
<dbReference type="PANTHER" id="PTHR42198">
    <property type="entry name" value="INTEGRAL MEMBRANE PROTEIN"/>
    <property type="match status" value="1"/>
</dbReference>
<dbReference type="PANTHER" id="PTHR42198:SF1">
    <property type="entry name" value="INTEGRAL MEMBRANE PROTEIN"/>
    <property type="match status" value="1"/>
</dbReference>
<keyword evidence="7" id="KW-1185">Reference proteome</keyword>
<evidence type="ECO:0008006" key="8">
    <source>
        <dbReference type="Google" id="ProtNLM"/>
    </source>
</evidence>
<dbReference type="InterPro" id="IPR002809">
    <property type="entry name" value="EMC3/TMCO1"/>
</dbReference>
<evidence type="ECO:0000256" key="1">
    <source>
        <dbReference type="ARBA" id="ARBA00004141"/>
    </source>
</evidence>
<dbReference type="EMBL" id="BFAX01000001">
    <property type="protein sequence ID" value="GBF35804.1"/>
    <property type="molecule type" value="Genomic_DNA"/>
</dbReference>
<reference evidence="6 7" key="1">
    <citation type="journal article" date="2019" name="Int. J. Syst. Evol. Microbiol.">
        <title>Methanofervidicoccus abyssi gen. nov., sp. nov., a hydrogenotrophic methanogen, isolated from a hydrothermal vent chimney in the Mid-Cayman Spreading Center, the Caribbean Sea.</title>
        <authorList>
            <person name="Sakai S."/>
            <person name="Takaki Y."/>
            <person name="Miyazaki M."/>
            <person name="Ogawara M."/>
            <person name="Yanagawa K."/>
            <person name="Miyazaki J."/>
            <person name="Takai K."/>
        </authorList>
    </citation>
    <scope>NUCLEOTIDE SEQUENCE [LARGE SCALE GENOMIC DNA]</scope>
    <source>
        <strain evidence="6 7">HHB</strain>
    </source>
</reference>
<sequence>MFEIFRFIVDTYYKTMDMLFMPIVINIHPALAILIIAFIVSFIITLATKLLVDQERMEEIKKRIKEFQVKVRKASKDPELMKEIEKEQEEIMKIQMEMMKMSFKPMIYTWVPIIAIIAYLKHVYGYNGVLHTLNPSWNGVVVYLPTILSKLLLVPFFHWLGGLFYRGGFGIVSDEALGWLGWYVICSMATSTFLRKVMGIK</sequence>
<dbReference type="GO" id="GO:0016020">
    <property type="term" value="C:membrane"/>
    <property type="evidence" value="ECO:0007669"/>
    <property type="project" value="UniProtKB-SubCell"/>
</dbReference>
<name>A0A401HNH1_9EURY</name>
<protein>
    <recommendedName>
        <fullName evidence="8">DUF106 domain-containing protein</fullName>
    </recommendedName>
</protein>
<accession>A0A401HNH1</accession>
<evidence type="ECO:0000313" key="7">
    <source>
        <dbReference type="Proteomes" id="UP000290527"/>
    </source>
</evidence>
<proteinExistence type="predicted"/>
<dbReference type="AlphaFoldDB" id="A0A401HNH1"/>
<dbReference type="Pfam" id="PF01956">
    <property type="entry name" value="EMC3_TMCO1"/>
    <property type="match status" value="1"/>
</dbReference>
<comment type="caution">
    <text evidence="6">The sequence shown here is derived from an EMBL/GenBank/DDBJ whole genome shotgun (WGS) entry which is preliminary data.</text>
</comment>
<evidence type="ECO:0000256" key="5">
    <source>
        <dbReference type="SAM" id="Phobius"/>
    </source>
</evidence>
<keyword evidence="3 5" id="KW-1133">Transmembrane helix</keyword>
<evidence type="ECO:0000313" key="6">
    <source>
        <dbReference type="EMBL" id="GBF35804.1"/>
    </source>
</evidence>